<dbReference type="NCBIfam" id="TIGR00088">
    <property type="entry name" value="trmD"/>
    <property type="match status" value="1"/>
</dbReference>
<evidence type="ECO:0000256" key="13">
    <source>
        <dbReference type="ARBA" id="ARBA00033392"/>
    </source>
</evidence>
<dbReference type="InterPro" id="IPR002649">
    <property type="entry name" value="tRNA_m1G_MeTrfase_TrmD"/>
</dbReference>
<feature type="binding site" evidence="15 16">
    <location>
        <position position="111"/>
    </location>
    <ligand>
        <name>S-adenosyl-L-methionine</name>
        <dbReference type="ChEBI" id="CHEBI:59789"/>
    </ligand>
</feature>
<evidence type="ECO:0000256" key="5">
    <source>
        <dbReference type="ARBA" id="ARBA00012807"/>
    </source>
</evidence>
<protein>
    <recommendedName>
        <fullName evidence="6 15">tRNA (guanine-N(1)-)-methyltransferase</fullName>
        <ecNumber evidence="5 15">2.1.1.228</ecNumber>
    </recommendedName>
    <alternativeName>
        <fullName evidence="12 15">M1G-methyltransferase</fullName>
    </alternativeName>
    <alternativeName>
        <fullName evidence="13 15">tRNA [GM37] methyltransferase</fullName>
    </alternativeName>
</protein>
<evidence type="ECO:0000256" key="15">
    <source>
        <dbReference type="HAMAP-Rule" id="MF_00605"/>
    </source>
</evidence>
<dbReference type="InterPro" id="IPR023148">
    <property type="entry name" value="tRNA_m1G_MeTrfase_C_sf"/>
</dbReference>
<comment type="caution">
    <text evidence="15">Lacks conserved residue(s) required for the propagation of feature annotation.</text>
</comment>
<proteinExistence type="inferred from homology"/>
<evidence type="ECO:0000256" key="17">
    <source>
        <dbReference type="RuleBase" id="RU003464"/>
    </source>
</evidence>
<evidence type="ECO:0000256" key="12">
    <source>
        <dbReference type="ARBA" id="ARBA00029736"/>
    </source>
</evidence>
<comment type="subcellular location">
    <subcellularLocation>
        <location evidence="2 15 17">Cytoplasm</location>
    </subcellularLocation>
</comment>
<evidence type="ECO:0000256" key="2">
    <source>
        <dbReference type="ARBA" id="ARBA00004496"/>
    </source>
</evidence>
<name>A0A1W9S0G8_9BACT</name>
<dbReference type="InterPro" id="IPR029026">
    <property type="entry name" value="tRNA_m1G_MTases_N"/>
</dbReference>
<dbReference type="FunFam" id="3.40.1280.10:FF:000001">
    <property type="entry name" value="tRNA (guanine-N(1)-)-methyltransferase"/>
    <property type="match status" value="1"/>
</dbReference>
<evidence type="ECO:0000256" key="11">
    <source>
        <dbReference type="ARBA" id="ARBA00022694"/>
    </source>
</evidence>
<reference evidence="20" key="1">
    <citation type="submission" date="2017-03" db="EMBL/GenBank/DDBJ databases">
        <title>Novel pathways for hydrocarbon cycling and metabolic interdependencies in hydrothermal sediment communities.</title>
        <authorList>
            <person name="Dombrowski N."/>
            <person name="Seitz K."/>
            <person name="Teske A."/>
            <person name="Baker B."/>
        </authorList>
    </citation>
    <scope>NUCLEOTIDE SEQUENCE [LARGE SCALE GENOMIC DNA]</scope>
</reference>
<dbReference type="EC" id="2.1.1.228" evidence="5 15"/>
<comment type="caution">
    <text evidence="19">The sequence shown here is derived from an EMBL/GenBank/DDBJ whole genome shotgun (WGS) entry which is preliminary data.</text>
</comment>
<comment type="subunit">
    <text evidence="4 15 17">Homodimer.</text>
</comment>
<evidence type="ECO:0000256" key="1">
    <source>
        <dbReference type="ARBA" id="ARBA00002634"/>
    </source>
</evidence>
<dbReference type="InterPro" id="IPR029028">
    <property type="entry name" value="Alpha/beta_knot_MTases"/>
</dbReference>
<accession>A0A1W9S0G8</accession>
<dbReference type="Pfam" id="PF01746">
    <property type="entry name" value="tRNA_m1G_MT"/>
    <property type="match status" value="1"/>
</dbReference>
<gene>
    <name evidence="15" type="primary">trmD</name>
    <name evidence="19" type="ORF">B6D57_04770</name>
</gene>
<dbReference type="Proteomes" id="UP000192611">
    <property type="component" value="Unassembled WGS sequence"/>
</dbReference>
<evidence type="ECO:0000256" key="9">
    <source>
        <dbReference type="ARBA" id="ARBA00022679"/>
    </source>
</evidence>
<keyword evidence="7 15" id="KW-0963">Cytoplasm</keyword>
<sequence length="232" mass="26524">MRIDIITIFPGIFSNFLETSLIQRAISEGLLNIRVHNLRDFTSDPHRVVDDYPYGGGAGMVLKPEPLALAIENIKNENPVNVIYLTPQGRVLDQQYVKELSKREGLIIICGRYRGIDERIRELYVDEEISIGDYLLSGGEIPSMVLIEAVSRLIPGVLGNESSIEEETFTGYLLDSPQYTRPYEFKGIKVPEVLISGDHKEISKWRINKARERTKKLRPDLYEKYLKKIISK</sequence>
<comment type="catalytic activity">
    <reaction evidence="14 15 17">
        <text>guanosine(37) in tRNA + S-adenosyl-L-methionine = N(1)-methylguanosine(37) in tRNA + S-adenosyl-L-homocysteine + H(+)</text>
        <dbReference type="Rhea" id="RHEA:36899"/>
        <dbReference type="Rhea" id="RHEA-COMP:10145"/>
        <dbReference type="Rhea" id="RHEA-COMP:10147"/>
        <dbReference type="ChEBI" id="CHEBI:15378"/>
        <dbReference type="ChEBI" id="CHEBI:57856"/>
        <dbReference type="ChEBI" id="CHEBI:59789"/>
        <dbReference type="ChEBI" id="CHEBI:73542"/>
        <dbReference type="ChEBI" id="CHEBI:74269"/>
        <dbReference type="EC" id="2.1.1.228"/>
    </reaction>
</comment>
<dbReference type="GO" id="GO:0052906">
    <property type="term" value="F:tRNA (guanine(37)-N1)-methyltransferase activity"/>
    <property type="evidence" value="ECO:0007669"/>
    <property type="project" value="UniProtKB-UniRule"/>
</dbReference>
<dbReference type="EMBL" id="NATQ01000099">
    <property type="protein sequence ID" value="OQX90127.1"/>
    <property type="molecule type" value="Genomic_DNA"/>
</dbReference>
<dbReference type="NCBIfam" id="NF000648">
    <property type="entry name" value="PRK00026.1"/>
    <property type="match status" value="1"/>
</dbReference>
<dbReference type="PANTHER" id="PTHR46417">
    <property type="entry name" value="TRNA (GUANINE-N(1)-)-METHYLTRANSFERASE"/>
    <property type="match status" value="1"/>
</dbReference>
<evidence type="ECO:0000256" key="8">
    <source>
        <dbReference type="ARBA" id="ARBA00022603"/>
    </source>
</evidence>
<dbReference type="AlphaFoldDB" id="A0A1W9S0G8"/>
<dbReference type="HAMAP" id="MF_00605">
    <property type="entry name" value="TrmD"/>
    <property type="match status" value="1"/>
</dbReference>
<dbReference type="SUPFAM" id="SSF75217">
    <property type="entry name" value="alpha/beta knot"/>
    <property type="match status" value="1"/>
</dbReference>
<evidence type="ECO:0000256" key="6">
    <source>
        <dbReference type="ARBA" id="ARBA00014679"/>
    </source>
</evidence>
<evidence type="ECO:0000313" key="19">
    <source>
        <dbReference type="EMBL" id="OQX90127.1"/>
    </source>
</evidence>
<dbReference type="GO" id="GO:0002939">
    <property type="term" value="P:tRNA N1-guanine methylation"/>
    <property type="evidence" value="ECO:0007669"/>
    <property type="project" value="TreeGrafter"/>
</dbReference>
<dbReference type="CDD" id="cd18080">
    <property type="entry name" value="TrmD-like"/>
    <property type="match status" value="1"/>
</dbReference>
<evidence type="ECO:0000256" key="4">
    <source>
        <dbReference type="ARBA" id="ARBA00011738"/>
    </source>
</evidence>
<dbReference type="PIRSF" id="PIRSF000386">
    <property type="entry name" value="tRNA_mtase"/>
    <property type="match status" value="1"/>
</dbReference>
<evidence type="ECO:0000256" key="3">
    <source>
        <dbReference type="ARBA" id="ARBA00007630"/>
    </source>
</evidence>
<dbReference type="Gene3D" id="1.10.1270.20">
    <property type="entry name" value="tRNA(m1g37)methyltransferase, domain 2"/>
    <property type="match status" value="1"/>
</dbReference>
<keyword evidence="8 15" id="KW-0489">Methyltransferase</keyword>
<dbReference type="PANTHER" id="PTHR46417:SF1">
    <property type="entry name" value="TRNA (GUANINE-N(1)-)-METHYLTRANSFERASE"/>
    <property type="match status" value="1"/>
</dbReference>
<evidence type="ECO:0000256" key="10">
    <source>
        <dbReference type="ARBA" id="ARBA00022691"/>
    </source>
</evidence>
<keyword evidence="11 15" id="KW-0819">tRNA processing</keyword>
<evidence type="ECO:0000256" key="16">
    <source>
        <dbReference type="PIRSR" id="PIRSR000386-1"/>
    </source>
</evidence>
<dbReference type="GO" id="GO:0005829">
    <property type="term" value="C:cytosol"/>
    <property type="evidence" value="ECO:0007669"/>
    <property type="project" value="TreeGrafter"/>
</dbReference>
<evidence type="ECO:0000256" key="7">
    <source>
        <dbReference type="ARBA" id="ARBA00022490"/>
    </source>
</evidence>
<dbReference type="InterPro" id="IPR016009">
    <property type="entry name" value="tRNA_MeTrfase_TRMD/TRM10"/>
</dbReference>
<evidence type="ECO:0000313" key="20">
    <source>
        <dbReference type="Proteomes" id="UP000192611"/>
    </source>
</evidence>
<dbReference type="Gene3D" id="3.40.1280.10">
    <property type="match status" value="1"/>
</dbReference>
<comment type="similarity">
    <text evidence="3 15 17">Belongs to the RNA methyltransferase TrmD family.</text>
</comment>
<feature type="domain" description="tRNA methyltransferase TRMD/TRM10-type" evidence="18">
    <location>
        <begin position="1"/>
        <end position="224"/>
    </location>
</feature>
<keyword evidence="9 15" id="KW-0808">Transferase</keyword>
<comment type="function">
    <text evidence="1 15 17">Specifically methylates guanosine-37 in various tRNAs.</text>
</comment>
<evidence type="ECO:0000256" key="14">
    <source>
        <dbReference type="ARBA" id="ARBA00047783"/>
    </source>
</evidence>
<keyword evidence="10 15" id="KW-0949">S-adenosyl-L-methionine</keyword>
<organism evidence="19 20">
    <name type="scientific">Candidatus Coatesbacteria bacterium 4484_99</name>
    <dbReference type="NCBI Taxonomy" id="1970774"/>
    <lineage>
        <taxon>Bacteria</taxon>
        <taxon>Candidatus Coatesiibacteriota</taxon>
    </lineage>
</organism>
<evidence type="ECO:0000259" key="18">
    <source>
        <dbReference type="Pfam" id="PF01746"/>
    </source>
</evidence>